<feature type="transmembrane region" description="Helical" evidence="1">
    <location>
        <begin position="79"/>
        <end position="103"/>
    </location>
</feature>
<evidence type="ECO:0000256" key="1">
    <source>
        <dbReference type="SAM" id="Phobius"/>
    </source>
</evidence>
<sequence length="344" mass="39597">MQWLSKNILYQPTVRKHLSLLFMGFALGILIYSFVNFNTLQSGKEFYLSGFLGVLILYAVVFSNPFLNRFVPYKKVPGIRILLGIIWGSVLSFSLVLASFLFYSKYYEYVITQSQNTDLLIKLGILLFCASLLYNVIYFALYAYDNYARGQLMELKLERKQAELQLITLKSQLSPHFLFNSMNALAALFQKDVKKADTFIRALAKSYQYTLRNYKTTLISLREELDFVNAYLFLIKTRFGDGVEVKMNFEDAVLSSRIPPLTIQLLIENAVKHNVFDVNRPLVINLNSEENSLIINNTKTEKKTQLGSTKVGLKNIISRYELITDKTVKIINDKDFTVKIPIIK</sequence>
<keyword evidence="1" id="KW-1133">Transmembrane helix</keyword>
<gene>
    <name evidence="3" type="ORF">RM520_07815</name>
</gene>
<keyword evidence="4" id="KW-1185">Reference proteome</keyword>
<dbReference type="RefSeq" id="WP_311387590.1">
    <property type="nucleotide sequence ID" value="NZ_JAVRHU010000002.1"/>
</dbReference>
<keyword evidence="1" id="KW-0472">Membrane</keyword>
<organism evidence="3 4">
    <name type="scientific">Croceitalea vernalis</name>
    <dbReference type="NCBI Taxonomy" id="3075599"/>
    <lineage>
        <taxon>Bacteria</taxon>
        <taxon>Pseudomonadati</taxon>
        <taxon>Bacteroidota</taxon>
        <taxon>Flavobacteriia</taxon>
        <taxon>Flavobacteriales</taxon>
        <taxon>Flavobacteriaceae</taxon>
        <taxon>Croceitalea</taxon>
    </lineage>
</organism>
<feature type="transmembrane region" description="Helical" evidence="1">
    <location>
        <begin position="46"/>
        <end position="67"/>
    </location>
</feature>
<dbReference type="Proteomes" id="UP001250662">
    <property type="component" value="Unassembled WGS sequence"/>
</dbReference>
<dbReference type="InterPro" id="IPR050640">
    <property type="entry name" value="Bact_2-comp_sensor_kinase"/>
</dbReference>
<evidence type="ECO:0000313" key="4">
    <source>
        <dbReference type="Proteomes" id="UP001250662"/>
    </source>
</evidence>
<keyword evidence="1" id="KW-0812">Transmembrane</keyword>
<dbReference type="EMBL" id="JAVRHU010000002">
    <property type="protein sequence ID" value="MDT0621527.1"/>
    <property type="molecule type" value="Genomic_DNA"/>
</dbReference>
<evidence type="ECO:0000259" key="2">
    <source>
        <dbReference type="Pfam" id="PF06580"/>
    </source>
</evidence>
<feature type="transmembrane region" description="Helical" evidence="1">
    <location>
        <begin position="20"/>
        <end position="40"/>
    </location>
</feature>
<comment type="caution">
    <text evidence="3">The sequence shown here is derived from an EMBL/GenBank/DDBJ whole genome shotgun (WGS) entry which is preliminary data.</text>
</comment>
<protein>
    <submittedName>
        <fullName evidence="3">Histidine kinase</fullName>
    </submittedName>
</protein>
<keyword evidence="3" id="KW-0808">Transferase</keyword>
<dbReference type="InterPro" id="IPR010559">
    <property type="entry name" value="Sig_transdc_His_kin_internal"/>
</dbReference>
<feature type="domain" description="Signal transduction histidine kinase internal region" evidence="2">
    <location>
        <begin position="165"/>
        <end position="241"/>
    </location>
</feature>
<dbReference type="GO" id="GO:0016301">
    <property type="term" value="F:kinase activity"/>
    <property type="evidence" value="ECO:0007669"/>
    <property type="project" value="UniProtKB-KW"/>
</dbReference>
<reference evidence="3 4" key="1">
    <citation type="submission" date="2023-09" db="EMBL/GenBank/DDBJ databases">
        <authorList>
            <person name="Rey-Velasco X."/>
        </authorList>
    </citation>
    <scope>NUCLEOTIDE SEQUENCE [LARGE SCALE GENOMIC DNA]</scope>
    <source>
        <strain evidence="3 4">P007</strain>
    </source>
</reference>
<accession>A0ABU3BH85</accession>
<evidence type="ECO:0000313" key="3">
    <source>
        <dbReference type="EMBL" id="MDT0621527.1"/>
    </source>
</evidence>
<feature type="transmembrane region" description="Helical" evidence="1">
    <location>
        <begin position="123"/>
        <end position="144"/>
    </location>
</feature>
<dbReference type="PANTHER" id="PTHR34220">
    <property type="entry name" value="SENSOR HISTIDINE KINASE YPDA"/>
    <property type="match status" value="1"/>
</dbReference>
<name>A0ABU3BH85_9FLAO</name>
<proteinExistence type="predicted"/>
<dbReference type="Pfam" id="PF06580">
    <property type="entry name" value="His_kinase"/>
    <property type="match status" value="1"/>
</dbReference>
<dbReference type="PANTHER" id="PTHR34220:SF7">
    <property type="entry name" value="SENSOR HISTIDINE KINASE YPDA"/>
    <property type="match status" value="1"/>
</dbReference>
<keyword evidence="3" id="KW-0418">Kinase</keyword>